<dbReference type="AlphaFoldDB" id="A0A1G1WF60"/>
<dbReference type="HAMAP" id="MF_00083">
    <property type="entry name" value="Pept_tRNA_hydro_bact"/>
    <property type="match status" value="1"/>
</dbReference>
<dbReference type="InterPro" id="IPR036416">
    <property type="entry name" value="Pept_tRNA_hydro_sf"/>
</dbReference>
<keyword evidence="7" id="KW-0963">Cytoplasm</keyword>
<dbReference type="EC" id="3.1.1.29" evidence="1 7"/>
<evidence type="ECO:0000256" key="3">
    <source>
        <dbReference type="ARBA" id="ARBA00022801"/>
    </source>
</evidence>
<comment type="function">
    <text evidence="7">Hydrolyzes ribosome-free peptidyl-tRNAs (with 1 or more amino acids incorporated), which drop off the ribosome during protein synthesis, or as a result of ribosome stalling.</text>
</comment>
<evidence type="ECO:0000256" key="6">
    <source>
        <dbReference type="ARBA" id="ARBA00050038"/>
    </source>
</evidence>
<evidence type="ECO:0000256" key="4">
    <source>
        <dbReference type="ARBA" id="ARBA00022884"/>
    </source>
</evidence>
<evidence type="ECO:0000256" key="5">
    <source>
        <dbReference type="ARBA" id="ARBA00038063"/>
    </source>
</evidence>
<keyword evidence="4 7" id="KW-0694">RNA-binding</keyword>
<protein>
    <recommendedName>
        <fullName evidence="6 7">Peptidyl-tRNA hydrolase</fullName>
        <shortName evidence="7">Pth</shortName>
        <ecNumber evidence="1 7">3.1.1.29</ecNumber>
    </recommendedName>
</protein>
<comment type="caution">
    <text evidence="7">Lacks conserved residue(s) required for the propagation of feature annotation.</text>
</comment>
<proteinExistence type="inferred from homology"/>
<dbReference type="GO" id="GO:0005737">
    <property type="term" value="C:cytoplasm"/>
    <property type="evidence" value="ECO:0007669"/>
    <property type="project" value="UniProtKB-SubCell"/>
</dbReference>
<comment type="subcellular location">
    <subcellularLocation>
        <location evidence="7">Cytoplasm</location>
    </subcellularLocation>
</comment>
<comment type="subunit">
    <text evidence="7">Monomer.</text>
</comment>
<comment type="similarity">
    <text evidence="5 7 9">Belongs to the PTH family.</text>
</comment>
<dbReference type="NCBIfam" id="TIGR00447">
    <property type="entry name" value="pth"/>
    <property type="match status" value="1"/>
</dbReference>
<feature type="binding site" evidence="7">
    <location>
        <position position="64"/>
    </location>
    <ligand>
        <name>tRNA</name>
        <dbReference type="ChEBI" id="CHEBI:17843"/>
    </ligand>
</feature>
<dbReference type="GO" id="GO:0004045">
    <property type="term" value="F:peptidyl-tRNA hydrolase activity"/>
    <property type="evidence" value="ECO:0007669"/>
    <property type="project" value="UniProtKB-UniRule"/>
</dbReference>
<evidence type="ECO:0000256" key="1">
    <source>
        <dbReference type="ARBA" id="ARBA00013260"/>
    </source>
</evidence>
<dbReference type="InterPro" id="IPR001328">
    <property type="entry name" value="Pept_tRNA_hydro"/>
</dbReference>
<sequence>MRIVVGLGNSGEKYVKNRHNVGFMVVEEIIKRYVASPHVSKKLESILYLLDKERILVKPQSFMNTSGRAVNRVANYYKIKPTELLVVHDDIDLTFGEIKHQFGRGAAGHKGVESIIEALGSDQFNRVRIGVGRPQGPIDVETWVLQDFSESVEEVQRIVERAAEVVTNWLRENKIA</sequence>
<organism evidence="10 11">
    <name type="scientific">Candidatus Woykebacteria bacterium RBG_16_39_9b</name>
    <dbReference type="NCBI Taxonomy" id="1802595"/>
    <lineage>
        <taxon>Bacteria</taxon>
        <taxon>Candidatus Woykeibacteriota</taxon>
    </lineage>
</organism>
<evidence type="ECO:0000313" key="10">
    <source>
        <dbReference type="EMBL" id="OGY25887.1"/>
    </source>
</evidence>
<feature type="binding site" evidence="7">
    <location>
        <position position="14"/>
    </location>
    <ligand>
        <name>tRNA</name>
        <dbReference type="ChEBI" id="CHEBI:17843"/>
    </ligand>
</feature>
<name>A0A1G1WF60_9BACT</name>
<evidence type="ECO:0000313" key="11">
    <source>
        <dbReference type="Proteomes" id="UP000178162"/>
    </source>
</evidence>
<gene>
    <name evidence="7" type="primary">pth</name>
    <name evidence="10" type="ORF">A2134_01885</name>
</gene>
<accession>A0A1G1WF60</accession>
<feature type="site" description="Discriminates between blocked and unblocked aminoacyl-tRNA" evidence="7">
    <location>
        <position position="9"/>
    </location>
</feature>
<dbReference type="GO" id="GO:0006515">
    <property type="term" value="P:protein quality control for misfolded or incompletely synthesized proteins"/>
    <property type="evidence" value="ECO:0007669"/>
    <property type="project" value="UniProtKB-UniRule"/>
</dbReference>
<evidence type="ECO:0000256" key="2">
    <source>
        <dbReference type="ARBA" id="ARBA00022555"/>
    </source>
</evidence>
<comment type="caution">
    <text evidence="10">The sequence shown here is derived from an EMBL/GenBank/DDBJ whole genome shotgun (WGS) entry which is preliminary data.</text>
</comment>
<evidence type="ECO:0000256" key="7">
    <source>
        <dbReference type="HAMAP-Rule" id="MF_00083"/>
    </source>
</evidence>
<dbReference type="EMBL" id="MHCR01000006">
    <property type="protein sequence ID" value="OGY25887.1"/>
    <property type="molecule type" value="Genomic_DNA"/>
</dbReference>
<dbReference type="PANTHER" id="PTHR17224:SF1">
    <property type="entry name" value="PEPTIDYL-TRNA HYDROLASE"/>
    <property type="match status" value="1"/>
</dbReference>
<dbReference type="Gene3D" id="3.40.50.1470">
    <property type="entry name" value="Peptidyl-tRNA hydrolase"/>
    <property type="match status" value="1"/>
</dbReference>
<dbReference type="CDD" id="cd00462">
    <property type="entry name" value="PTH"/>
    <property type="match status" value="1"/>
</dbReference>
<dbReference type="GO" id="GO:0072344">
    <property type="term" value="P:rescue of stalled ribosome"/>
    <property type="evidence" value="ECO:0007669"/>
    <property type="project" value="UniProtKB-UniRule"/>
</dbReference>
<keyword evidence="3 7" id="KW-0378">Hydrolase</keyword>
<dbReference type="Proteomes" id="UP000178162">
    <property type="component" value="Unassembled WGS sequence"/>
</dbReference>
<dbReference type="InterPro" id="IPR018171">
    <property type="entry name" value="Pept_tRNA_hydro_CS"/>
</dbReference>
<feature type="active site" description="Proton acceptor" evidence="7">
    <location>
        <position position="19"/>
    </location>
</feature>
<feature type="binding site" evidence="7">
    <location>
        <position position="62"/>
    </location>
    <ligand>
        <name>tRNA</name>
        <dbReference type="ChEBI" id="CHEBI:17843"/>
    </ligand>
</feature>
<feature type="site" description="Stabilizes the basic form of H active site to accept a proton" evidence="7">
    <location>
        <position position="89"/>
    </location>
</feature>
<dbReference type="STRING" id="1802595.A2134_01885"/>
<dbReference type="Pfam" id="PF01195">
    <property type="entry name" value="Pept_tRNA_hydro"/>
    <property type="match status" value="1"/>
</dbReference>
<comment type="function">
    <text evidence="7">Catalyzes the release of premature peptidyl moieties from peptidyl-tRNA molecules trapped in stalled 50S ribosomal subunits, and thus maintains levels of free tRNAs and 50S ribosomes.</text>
</comment>
<dbReference type="GO" id="GO:0000049">
    <property type="term" value="F:tRNA binding"/>
    <property type="evidence" value="ECO:0007669"/>
    <property type="project" value="UniProtKB-UniRule"/>
</dbReference>
<evidence type="ECO:0000256" key="8">
    <source>
        <dbReference type="RuleBase" id="RU000673"/>
    </source>
</evidence>
<keyword evidence="2 7" id="KW-0820">tRNA-binding</keyword>
<dbReference type="SUPFAM" id="SSF53178">
    <property type="entry name" value="Peptidyl-tRNA hydrolase-like"/>
    <property type="match status" value="1"/>
</dbReference>
<evidence type="ECO:0000256" key="9">
    <source>
        <dbReference type="RuleBase" id="RU004320"/>
    </source>
</evidence>
<reference evidence="10 11" key="1">
    <citation type="journal article" date="2016" name="Nat. Commun.">
        <title>Thousands of microbial genomes shed light on interconnected biogeochemical processes in an aquifer system.</title>
        <authorList>
            <person name="Anantharaman K."/>
            <person name="Brown C.T."/>
            <person name="Hug L.A."/>
            <person name="Sharon I."/>
            <person name="Castelle C.J."/>
            <person name="Probst A.J."/>
            <person name="Thomas B.C."/>
            <person name="Singh A."/>
            <person name="Wilkins M.J."/>
            <person name="Karaoz U."/>
            <person name="Brodie E.L."/>
            <person name="Williams K.H."/>
            <person name="Hubbard S.S."/>
            <person name="Banfield J.F."/>
        </authorList>
    </citation>
    <scope>NUCLEOTIDE SEQUENCE [LARGE SCALE GENOMIC DNA]</scope>
</reference>
<dbReference type="PROSITE" id="PS01195">
    <property type="entry name" value="PEPT_TRNA_HYDROL_1"/>
    <property type="match status" value="1"/>
</dbReference>
<comment type="catalytic activity">
    <reaction evidence="7 8">
        <text>an N-acyl-L-alpha-aminoacyl-tRNA + H2O = an N-acyl-L-amino acid + a tRNA + H(+)</text>
        <dbReference type="Rhea" id="RHEA:54448"/>
        <dbReference type="Rhea" id="RHEA-COMP:10123"/>
        <dbReference type="Rhea" id="RHEA-COMP:13883"/>
        <dbReference type="ChEBI" id="CHEBI:15377"/>
        <dbReference type="ChEBI" id="CHEBI:15378"/>
        <dbReference type="ChEBI" id="CHEBI:59874"/>
        <dbReference type="ChEBI" id="CHEBI:78442"/>
        <dbReference type="ChEBI" id="CHEBI:138191"/>
        <dbReference type="EC" id="3.1.1.29"/>
    </reaction>
</comment>
<dbReference type="PANTHER" id="PTHR17224">
    <property type="entry name" value="PEPTIDYL-TRNA HYDROLASE"/>
    <property type="match status" value="1"/>
</dbReference>